<feature type="domain" description="Cyclic nucleotide-binding" evidence="1">
    <location>
        <begin position="52"/>
        <end position="173"/>
    </location>
</feature>
<protein>
    <submittedName>
        <fullName evidence="2">Cyclic nucleotide-binding-like protein</fullName>
    </submittedName>
</protein>
<dbReference type="CDD" id="cd00038">
    <property type="entry name" value="CAP_ED"/>
    <property type="match status" value="1"/>
</dbReference>
<dbReference type="InterPro" id="IPR018488">
    <property type="entry name" value="cNMP-bd_CS"/>
</dbReference>
<gene>
    <name evidence="2" type="ORF">BDK51DRAFT_34206</name>
</gene>
<sequence length="186" mass="20756">MIINSVNVTSYSTDKIDIMIDEDITPPPPLPSFKRTPKDISKIFRLLRPLPAFIKVSDFILSQLSAVVTLGYYDKDRVVFRQGDVGDSWYVILHGTVNVVQMPKVRMEAKEVLGIAIEDETIIRESVFMVGLSAGDAFGEVALVRRVRRTASVLTTSVCKLLKVDAGDYNRMLRYGIGTLGWEGDD</sequence>
<name>A0A4P9WN01_9FUNG</name>
<reference evidence="3" key="1">
    <citation type="journal article" date="2018" name="Nat. Microbiol.">
        <title>Leveraging single-cell genomics to expand the fungal tree of life.</title>
        <authorList>
            <person name="Ahrendt S.R."/>
            <person name="Quandt C.A."/>
            <person name="Ciobanu D."/>
            <person name="Clum A."/>
            <person name="Salamov A."/>
            <person name="Andreopoulos B."/>
            <person name="Cheng J.F."/>
            <person name="Woyke T."/>
            <person name="Pelin A."/>
            <person name="Henrissat B."/>
            <person name="Reynolds N.K."/>
            <person name="Benny G.L."/>
            <person name="Smith M.E."/>
            <person name="James T.Y."/>
            <person name="Grigoriev I.V."/>
        </authorList>
    </citation>
    <scope>NUCLEOTIDE SEQUENCE [LARGE SCALE GENOMIC DNA]</scope>
</reference>
<dbReference type="InterPro" id="IPR014710">
    <property type="entry name" value="RmlC-like_jellyroll"/>
</dbReference>
<dbReference type="SMART" id="SM00100">
    <property type="entry name" value="cNMP"/>
    <property type="match status" value="1"/>
</dbReference>
<evidence type="ECO:0000313" key="2">
    <source>
        <dbReference type="EMBL" id="RKO93423.1"/>
    </source>
</evidence>
<dbReference type="PROSITE" id="PS00889">
    <property type="entry name" value="CNMP_BINDING_2"/>
    <property type="match status" value="1"/>
</dbReference>
<dbReference type="OrthoDB" id="417078at2759"/>
<dbReference type="PANTHER" id="PTHR23011">
    <property type="entry name" value="CYCLIC NUCLEOTIDE-BINDING DOMAIN CONTAINING PROTEIN"/>
    <property type="match status" value="1"/>
</dbReference>
<dbReference type="PANTHER" id="PTHR23011:SF28">
    <property type="entry name" value="CYCLIC NUCLEOTIDE-BINDING DOMAIN CONTAINING PROTEIN"/>
    <property type="match status" value="1"/>
</dbReference>
<dbReference type="PRINTS" id="PR00103">
    <property type="entry name" value="CAMPKINASE"/>
</dbReference>
<dbReference type="InterPro" id="IPR000595">
    <property type="entry name" value="cNMP-bd_dom"/>
</dbReference>
<organism evidence="2 3">
    <name type="scientific">Blyttiomyces helicus</name>
    <dbReference type="NCBI Taxonomy" id="388810"/>
    <lineage>
        <taxon>Eukaryota</taxon>
        <taxon>Fungi</taxon>
        <taxon>Fungi incertae sedis</taxon>
        <taxon>Chytridiomycota</taxon>
        <taxon>Chytridiomycota incertae sedis</taxon>
        <taxon>Chytridiomycetes</taxon>
        <taxon>Chytridiomycetes incertae sedis</taxon>
        <taxon>Blyttiomyces</taxon>
    </lineage>
</organism>
<dbReference type="Pfam" id="PF00027">
    <property type="entry name" value="cNMP_binding"/>
    <property type="match status" value="1"/>
</dbReference>
<dbReference type="Proteomes" id="UP000269721">
    <property type="component" value="Unassembled WGS sequence"/>
</dbReference>
<dbReference type="PROSITE" id="PS50042">
    <property type="entry name" value="CNMP_BINDING_3"/>
    <property type="match status" value="1"/>
</dbReference>
<dbReference type="AlphaFoldDB" id="A0A4P9WN01"/>
<dbReference type="EMBL" id="KZ994247">
    <property type="protein sequence ID" value="RKO93423.1"/>
    <property type="molecule type" value="Genomic_DNA"/>
</dbReference>
<evidence type="ECO:0000313" key="3">
    <source>
        <dbReference type="Proteomes" id="UP000269721"/>
    </source>
</evidence>
<keyword evidence="3" id="KW-1185">Reference proteome</keyword>
<dbReference type="InterPro" id="IPR018490">
    <property type="entry name" value="cNMP-bd_dom_sf"/>
</dbReference>
<accession>A0A4P9WN01</accession>
<evidence type="ECO:0000259" key="1">
    <source>
        <dbReference type="PROSITE" id="PS50042"/>
    </source>
</evidence>
<dbReference type="SUPFAM" id="SSF51206">
    <property type="entry name" value="cAMP-binding domain-like"/>
    <property type="match status" value="1"/>
</dbReference>
<proteinExistence type="predicted"/>
<dbReference type="Gene3D" id="2.60.120.10">
    <property type="entry name" value="Jelly Rolls"/>
    <property type="match status" value="1"/>
</dbReference>